<proteinExistence type="predicted"/>
<evidence type="ECO:0000313" key="3">
    <source>
        <dbReference type="EMBL" id="RBM02562.1"/>
    </source>
</evidence>
<dbReference type="Gene3D" id="3.10.350.10">
    <property type="entry name" value="LysM domain"/>
    <property type="match status" value="1"/>
</dbReference>
<dbReference type="Proteomes" id="UP000252167">
    <property type="component" value="Unassembled WGS sequence"/>
</dbReference>
<feature type="transmembrane region" description="Helical" evidence="1">
    <location>
        <begin position="32"/>
        <end position="54"/>
    </location>
</feature>
<evidence type="ECO:0000256" key="1">
    <source>
        <dbReference type="SAM" id="Phobius"/>
    </source>
</evidence>
<keyword evidence="1" id="KW-0472">Membrane</keyword>
<evidence type="ECO:0000313" key="4">
    <source>
        <dbReference type="Proteomes" id="UP000252167"/>
    </source>
</evidence>
<dbReference type="CDD" id="cd00118">
    <property type="entry name" value="LysM"/>
    <property type="match status" value="1"/>
</dbReference>
<dbReference type="PROSITE" id="PS51782">
    <property type="entry name" value="LYSM"/>
    <property type="match status" value="1"/>
</dbReference>
<feature type="domain" description="LysM" evidence="2">
    <location>
        <begin position="71"/>
        <end position="120"/>
    </location>
</feature>
<dbReference type="SMART" id="SM00257">
    <property type="entry name" value="LysM"/>
    <property type="match status" value="1"/>
</dbReference>
<name>A0A365YIR7_9MICC</name>
<reference evidence="3 4" key="1">
    <citation type="submission" date="2018-01" db="EMBL/GenBank/DDBJ databases">
        <title>Glutamicibacter soli strain NHPC-3 Whole genome sequence and assembly.</title>
        <authorList>
            <person name="Choudhury P."/>
            <person name="Gupta D."/>
            <person name="Sengupta K."/>
            <person name="Jawed A."/>
            <person name="Sultana N."/>
            <person name="Saha P."/>
        </authorList>
    </citation>
    <scope>NUCLEOTIDE SEQUENCE [LARGE SCALE GENOMIC DNA]</scope>
    <source>
        <strain evidence="3 4">NHPC-3</strain>
    </source>
</reference>
<dbReference type="AlphaFoldDB" id="A0A365YIR7"/>
<comment type="caution">
    <text evidence="3">The sequence shown here is derived from an EMBL/GenBank/DDBJ whole genome shotgun (WGS) entry which is preliminary data.</text>
</comment>
<keyword evidence="1" id="KW-1133">Transmembrane helix</keyword>
<organism evidence="3 4">
    <name type="scientific">Glutamicibacter soli</name>
    <dbReference type="NCBI Taxonomy" id="453836"/>
    <lineage>
        <taxon>Bacteria</taxon>
        <taxon>Bacillati</taxon>
        <taxon>Actinomycetota</taxon>
        <taxon>Actinomycetes</taxon>
        <taxon>Micrococcales</taxon>
        <taxon>Micrococcaceae</taxon>
        <taxon>Glutamicibacter</taxon>
    </lineage>
</organism>
<dbReference type="EMBL" id="POAF01000002">
    <property type="protein sequence ID" value="RBM02562.1"/>
    <property type="molecule type" value="Genomic_DNA"/>
</dbReference>
<dbReference type="InterPro" id="IPR036779">
    <property type="entry name" value="LysM_dom_sf"/>
</dbReference>
<keyword evidence="4" id="KW-1185">Reference proteome</keyword>
<dbReference type="SUPFAM" id="SSF54106">
    <property type="entry name" value="LysM domain"/>
    <property type="match status" value="1"/>
</dbReference>
<gene>
    <name evidence="3" type="ORF">C1H84_03745</name>
</gene>
<protein>
    <submittedName>
        <fullName evidence="3">Peptidoglycan-binding protein LysM</fullName>
    </submittedName>
</protein>
<keyword evidence="1" id="KW-0812">Transmembrane</keyword>
<dbReference type="Pfam" id="PF01476">
    <property type="entry name" value="LysM"/>
    <property type="match status" value="1"/>
</dbReference>
<sequence length="125" mass="13535">MPLLRRIVMATAALDSKRTKEHMKIRINRRGWAVLVGVPVFILTIAAAFLITMFTSSAQAASNSPQGVETVAVTVIPGDSLWDLAREYAVGYDVNAAMEHIAEINALDSSEIRVGDTLEIPVLAN</sequence>
<dbReference type="InterPro" id="IPR018392">
    <property type="entry name" value="LysM"/>
</dbReference>
<evidence type="ECO:0000259" key="2">
    <source>
        <dbReference type="PROSITE" id="PS51782"/>
    </source>
</evidence>
<accession>A0A365YIR7</accession>